<name>A0A8S0WRJ7_9GAMM</name>
<accession>A0A8S0WRJ7</accession>
<keyword evidence="2" id="KW-1185">Reference proteome</keyword>
<reference evidence="1 2" key="1">
    <citation type="submission" date="2020-02" db="EMBL/GenBank/DDBJ databases">
        <authorList>
            <person name="Hogendoorn C."/>
        </authorList>
    </citation>
    <scope>NUCLEOTIDE SEQUENCE [LARGE SCALE GENOMIC DNA]</scope>
    <source>
        <strain evidence="1">METHB21</strain>
    </source>
</reference>
<evidence type="ECO:0000313" key="2">
    <source>
        <dbReference type="Proteomes" id="UP000494216"/>
    </source>
</evidence>
<dbReference type="Proteomes" id="UP000494216">
    <property type="component" value="Unassembled WGS sequence"/>
</dbReference>
<protein>
    <submittedName>
        <fullName evidence="1">Uncharacterized protein</fullName>
    </submittedName>
</protein>
<organism evidence="1 2">
    <name type="scientific">Candidatus Methylobacter favarea</name>
    <dbReference type="NCBI Taxonomy" id="2707345"/>
    <lineage>
        <taxon>Bacteria</taxon>
        <taxon>Pseudomonadati</taxon>
        <taxon>Pseudomonadota</taxon>
        <taxon>Gammaproteobacteria</taxon>
        <taxon>Methylococcales</taxon>
        <taxon>Methylococcaceae</taxon>
        <taxon>Methylobacter</taxon>
    </lineage>
</organism>
<evidence type="ECO:0000313" key="1">
    <source>
        <dbReference type="EMBL" id="CAA9892091.1"/>
    </source>
</evidence>
<proteinExistence type="predicted"/>
<sequence>MDTTEQTLLETISEQLLIISKQQADTQALLKQLLETLNQPAETSLIDDIAALVEPLSKQQTLNLLVSLIEAQKPA</sequence>
<gene>
    <name evidence="1" type="ORF">METHB2_590007</name>
</gene>
<dbReference type="AlphaFoldDB" id="A0A8S0WRJ7"/>
<comment type="caution">
    <text evidence="1">The sequence shown here is derived from an EMBL/GenBank/DDBJ whole genome shotgun (WGS) entry which is preliminary data.</text>
</comment>
<dbReference type="EMBL" id="CADCXN010000090">
    <property type="protein sequence ID" value="CAA9892091.1"/>
    <property type="molecule type" value="Genomic_DNA"/>
</dbReference>